<dbReference type="GO" id="GO:0000160">
    <property type="term" value="P:phosphorelay signal transduction system"/>
    <property type="evidence" value="ECO:0007669"/>
    <property type="project" value="InterPro"/>
</dbReference>
<evidence type="ECO:0000259" key="5">
    <source>
        <dbReference type="PROSITE" id="PS50110"/>
    </source>
</evidence>
<dbReference type="SUPFAM" id="SSF52172">
    <property type="entry name" value="CheY-like"/>
    <property type="match status" value="1"/>
</dbReference>
<dbReference type="InterPro" id="IPR011006">
    <property type="entry name" value="CheY-like_superfamily"/>
</dbReference>
<dbReference type="CDD" id="cd06170">
    <property type="entry name" value="LuxR_C_like"/>
    <property type="match status" value="1"/>
</dbReference>
<dbReference type="AlphaFoldDB" id="A0A177NG52"/>
<sequence>MNGAAIRILLVDDHAIVREGYRALLAKQPDMLLVAEAGDAATAYGLFRDVAPDVVVTDWSLPGQSGLELIGRIRQRDARAKILVFSMHQNPAFAWQACRAGALGYIGKNEDPETLLQAIRDVRRGRHVLSGSVAQALAMEKLGGEGWALEALTPREFEILRLLVAARTPAQIAKLLNISVKTVCNSHYLIKRKLGVGSDIELTRLAIKLNVVDLLELTDPNEPERDT</sequence>
<gene>
    <name evidence="6" type="ORF">A1355_09865</name>
</gene>
<dbReference type="CDD" id="cd17535">
    <property type="entry name" value="REC_NarL-like"/>
    <property type="match status" value="1"/>
</dbReference>
<evidence type="ECO:0000256" key="1">
    <source>
        <dbReference type="ARBA" id="ARBA00022553"/>
    </source>
</evidence>
<dbReference type="Pfam" id="PF00072">
    <property type="entry name" value="Response_reg"/>
    <property type="match status" value="1"/>
</dbReference>
<dbReference type="SMART" id="SM00421">
    <property type="entry name" value="HTH_LUXR"/>
    <property type="match status" value="1"/>
</dbReference>
<evidence type="ECO:0000256" key="2">
    <source>
        <dbReference type="ARBA" id="ARBA00023125"/>
    </source>
</evidence>
<dbReference type="InterPro" id="IPR058245">
    <property type="entry name" value="NreC/VraR/RcsB-like_REC"/>
</dbReference>
<dbReference type="PANTHER" id="PTHR43214">
    <property type="entry name" value="TWO-COMPONENT RESPONSE REGULATOR"/>
    <property type="match status" value="1"/>
</dbReference>
<organism evidence="6 7">
    <name type="scientific">Methylomonas koyamae</name>
    <dbReference type="NCBI Taxonomy" id="702114"/>
    <lineage>
        <taxon>Bacteria</taxon>
        <taxon>Pseudomonadati</taxon>
        <taxon>Pseudomonadota</taxon>
        <taxon>Gammaproteobacteria</taxon>
        <taxon>Methylococcales</taxon>
        <taxon>Methylococcaceae</taxon>
        <taxon>Methylomonas</taxon>
    </lineage>
</organism>
<dbReference type="InterPro" id="IPR016032">
    <property type="entry name" value="Sig_transdc_resp-reg_C-effctor"/>
</dbReference>
<evidence type="ECO:0000259" key="4">
    <source>
        <dbReference type="PROSITE" id="PS50043"/>
    </source>
</evidence>
<dbReference type="PANTHER" id="PTHR43214:SF43">
    <property type="entry name" value="TWO-COMPONENT RESPONSE REGULATOR"/>
    <property type="match status" value="1"/>
</dbReference>
<evidence type="ECO:0000256" key="3">
    <source>
        <dbReference type="PROSITE-ProRule" id="PRU00169"/>
    </source>
</evidence>
<evidence type="ECO:0000313" key="6">
    <source>
        <dbReference type="EMBL" id="OAI16423.1"/>
    </source>
</evidence>
<dbReference type="Pfam" id="PF00196">
    <property type="entry name" value="GerE"/>
    <property type="match status" value="1"/>
</dbReference>
<dbReference type="Gene3D" id="3.40.50.2300">
    <property type="match status" value="1"/>
</dbReference>
<dbReference type="PROSITE" id="PS50043">
    <property type="entry name" value="HTH_LUXR_2"/>
    <property type="match status" value="1"/>
</dbReference>
<name>A0A177NG52_9GAMM</name>
<dbReference type="GO" id="GO:0006355">
    <property type="term" value="P:regulation of DNA-templated transcription"/>
    <property type="evidence" value="ECO:0007669"/>
    <property type="project" value="InterPro"/>
</dbReference>
<keyword evidence="2 6" id="KW-0238">DNA-binding</keyword>
<dbReference type="SMART" id="SM00448">
    <property type="entry name" value="REC"/>
    <property type="match status" value="1"/>
</dbReference>
<accession>A0A177NG52</accession>
<dbReference type="Proteomes" id="UP000077628">
    <property type="component" value="Unassembled WGS sequence"/>
</dbReference>
<feature type="domain" description="Response regulatory" evidence="5">
    <location>
        <begin position="7"/>
        <end position="123"/>
    </location>
</feature>
<evidence type="ECO:0000313" key="7">
    <source>
        <dbReference type="Proteomes" id="UP000077628"/>
    </source>
</evidence>
<keyword evidence="7" id="KW-1185">Reference proteome</keyword>
<feature type="modified residue" description="4-aspartylphosphate" evidence="3">
    <location>
        <position position="58"/>
    </location>
</feature>
<proteinExistence type="predicted"/>
<dbReference type="PROSITE" id="PS50110">
    <property type="entry name" value="RESPONSE_REGULATORY"/>
    <property type="match status" value="1"/>
</dbReference>
<dbReference type="InterPro" id="IPR039420">
    <property type="entry name" value="WalR-like"/>
</dbReference>
<keyword evidence="1 3" id="KW-0597">Phosphoprotein</keyword>
<comment type="caution">
    <text evidence="6">The sequence shown here is derived from an EMBL/GenBank/DDBJ whole genome shotgun (WGS) entry which is preliminary data.</text>
</comment>
<dbReference type="OrthoDB" id="9796655at2"/>
<protein>
    <submittedName>
        <fullName evidence="6">DNA-binding response regulator</fullName>
    </submittedName>
</protein>
<reference evidence="7" key="1">
    <citation type="submission" date="2016-03" db="EMBL/GenBank/DDBJ databases">
        <authorList>
            <person name="Heylen K."/>
            <person name="De Vos P."/>
            <person name="Vekeman B."/>
        </authorList>
    </citation>
    <scope>NUCLEOTIDE SEQUENCE [LARGE SCALE GENOMIC DNA]</scope>
    <source>
        <strain evidence="7">R-45383</strain>
    </source>
</reference>
<dbReference type="InterPro" id="IPR001789">
    <property type="entry name" value="Sig_transdc_resp-reg_receiver"/>
</dbReference>
<dbReference type="STRING" id="702114.A1355_09865"/>
<dbReference type="GO" id="GO:0003677">
    <property type="term" value="F:DNA binding"/>
    <property type="evidence" value="ECO:0007669"/>
    <property type="project" value="UniProtKB-KW"/>
</dbReference>
<dbReference type="RefSeq" id="WP_064030343.1">
    <property type="nucleotide sequence ID" value="NZ_LUUK01000185.1"/>
</dbReference>
<dbReference type="EMBL" id="LUUK01000185">
    <property type="protein sequence ID" value="OAI16423.1"/>
    <property type="molecule type" value="Genomic_DNA"/>
</dbReference>
<dbReference type="InterPro" id="IPR000792">
    <property type="entry name" value="Tscrpt_reg_LuxR_C"/>
</dbReference>
<feature type="domain" description="HTH luxR-type" evidence="4">
    <location>
        <begin position="145"/>
        <end position="210"/>
    </location>
</feature>
<dbReference type="SUPFAM" id="SSF46894">
    <property type="entry name" value="C-terminal effector domain of the bipartite response regulators"/>
    <property type="match status" value="1"/>
</dbReference>